<comment type="caution">
    <text evidence="1">The sequence shown here is derived from an EMBL/GenBank/DDBJ whole genome shotgun (WGS) entry which is preliminary data.</text>
</comment>
<organism evidence="1 2">
    <name type="scientific">Vibrio kanaloae</name>
    <dbReference type="NCBI Taxonomy" id="170673"/>
    <lineage>
        <taxon>Bacteria</taxon>
        <taxon>Pseudomonadati</taxon>
        <taxon>Pseudomonadota</taxon>
        <taxon>Gammaproteobacteria</taxon>
        <taxon>Vibrionales</taxon>
        <taxon>Vibrionaceae</taxon>
        <taxon>Vibrio</taxon>
    </lineage>
</organism>
<gene>
    <name evidence="1" type="ORF">FCV50_23185</name>
</gene>
<proteinExistence type="predicted"/>
<dbReference type="AlphaFoldDB" id="A0A4U1YRZ1"/>
<dbReference type="Proteomes" id="UP000307574">
    <property type="component" value="Unassembled WGS sequence"/>
</dbReference>
<dbReference type="EMBL" id="SYUV01000142">
    <property type="protein sequence ID" value="TKF24024.1"/>
    <property type="molecule type" value="Genomic_DNA"/>
</dbReference>
<evidence type="ECO:0000313" key="2">
    <source>
        <dbReference type="Proteomes" id="UP000307574"/>
    </source>
</evidence>
<protein>
    <submittedName>
        <fullName evidence="1">Uncharacterized protein</fullName>
    </submittedName>
</protein>
<name>A0A4U1YRZ1_9VIBR</name>
<feature type="non-terminal residue" evidence="1">
    <location>
        <position position="1"/>
    </location>
</feature>
<sequence>DKDKDKETTLATFSQDDIINQTYYVLFDDAGSTTTPDVTMVKMTFNDDGTMVIVEGSETFTDKTWDLIEGSLSISGIYDDGRDWNVTPAVGNDSMILLVNKTENPYIAHVMVKNEDLANSLYQKWNSRQ</sequence>
<reference evidence="1 2" key="1">
    <citation type="submission" date="2019-04" db="EMBL/GenBank/DDBJ databases">
        <title>A reverse ecology approach based on a biological definition of microbial populations.</title>
        <authorList>
            <person name="Arevalo P."/>
            <person name="Vaninsberghe D."/>
            <person name="Elsherbini J."/>
            <person name="Gore J."/>
            <person name="Polz M."/>
        </authorList>
    </citation>
    <scope>NUCLEOTIDE SEQUENCE [LARGE SCALE GENOMIC DNA]</scope>
    <source>
        <strain evidence="1 2">10N.261.46.F4</strain>
    </source>
</reference>
<accession>A0A4U1YRZ1</accession>
<evidence type="ECO:0000313" key="1">
    <source>
        <dbReference type="EMBL" id="TKF24024.1"/>
    </source>
</evidence>